<dbReference type="AlphaFoldDB" id="A0A6H1ZRA1"/>
<name>A0A6H1ZRA1_9ZZZZ</name>
<sequence length="109" mass="13100">MPLITYNSRLQITSDREPFFCGNCNHYTDCYIRREDEEPWAIFKQIKHCHHPDVAKQDYLEDDELILVEEDEEPINSDFWECDCDINYTHHKEEEQCLLCGIRCNDPTE</sequence>
<accession>A0A6H1ZRA1</accession>
<dbReference type="EMBL" id="MT144156">
    <property type="protein sequence ID" value="QJA49805.1"/>
    <property type="molecule type" value="Genomic_DNA"/>
</dbReference>
<proteinExistence type="predicted"/>
<organism evidence="1">
    <name type="scientific">viral metagenome</name>
    <dbReference type="NCBI Taxonomy" id="1070528"/>
    <lineage>
        <taxon>unclassified sequences</taxon>
        <taxon>metagenomes</taxon>
        <taxon>organismal metagenomes</taxon>
    </lineage>
</organism>
<protein>
    <submittedName>
        <fullName evidence="1">Uncharacterized protein</fullName>
    </submittedName>
</protein>
<gene>
    <name evidence="1" type="ORF">TM448A01495_0013</name>
</gene>
<evidence type="ECO:0000313" key="1">
    <source>
        <dbReference type="EMBL" id="QJA49805.1"/>
    </source>
</evidence>
<reference evidence="1" key="1">
    <citation type="submission" date="2020-03" db="EMBL/GenBank/DDBJ databases">
        <title>The deep terrestrial virosphere.</title>
        <authorList>
            <person name="Holmfeldt K."/>
            <person name="Nilsson E."/>
            <person name="Simone D."/>
            <person name="Lopez-Fernandez M."/>
            <person name="Wu X."/>
            <person name="de Brujin I."/>
            <person name="Lundin D."/>
            <person name="Andersson A."/>
            <person name="Bertilsson S."/>
            <person name="Dopson M."/>
        </authorList>
    </citation>
    <scope>NUCLEOTIDE SEQUENCE</scope>
    <source>
        <strain evidence="1">TM448A01495</strain>
    </source>
</reference>